<gene>
    <name evidence="1" type="ORF">ACFPPC_01290</name>
</gene>
<keyword evidence="2" id="KW-1185">Reference proteome</keyword>
<proteinExistence type="predicted"/>
<evidence type="ECO:0000313" key="1">
    <source>
        <dbReference type="EMBL" id="MFC5391272.1"/>
    </source>
</evidence>
<comment type="caution">
    <text evidence="1">The sequence shown here is derived from an EMBL/GenBank/DDBJ whole genome shotgun (WGS) entry which is preliminary data.</text>
</comment>
<organism evidence="1 2">
    <name type="scientific">Bosea vestrisii</name>
    <dbReference type="NCBI Taxonomy" id="151416"/>
    <lineage>
        <taxon>Bacteria</taxon>
        <taxon>Pseudomonadati</taxon>
        <taxon>Pseudomonadota</taxon>
        <taxon>Alphaproteobacteria</taxon>
        <taxon>Hyphomicrobiales</taxon>
        <taxon>Boseaceae</taxon>
        <taxon>Bosea</taxon>
    </lineage>
</organism>
<sequence>MLKAEPRMSPVAISTASRSRLEQWRDIGLIAGLAVCSGFLALANLPGPVAGPPVPLAAIFPPWISGEEAMARSLASGARILRQGVAPFVVVLAPETAARPSGALLMLRLDGLAGCIISPEAEASRS</sequence>
<reference evidence="2" key="1">
    <citation type="journal article" date="2019" name="Int. J. Syst. Evol. Microbiol.">
        <title>The Global Catalogue of Microorganisms (GCM) 10K type strain sequencing project: providing services to taxonomists for standard genome sequencing and annotation.</title>
        <authorList>
            <consortium name="The Broad Institute Genomics Platform"/>
            <consortium name="The Broad Institute Genome Sequencing Center for Infectious Disease"/>
            <person name="Wu L."/>
            <person name="Ma J."/>
        </authorList>
    </citation>
    <scope>NUCLEOTIDE SEQUENCE [LARGE SCALE GENOMIC DNA]</scope>
    <source>
        <strain evidence="2">CGMCC 1.16326</strain>
    </source>
</reference>
<dbReference type="RefSeq" id="WP_377006058.1">
    <property type="nucleotide sequence ID" value="NZ_JBHSLV010000002.1"/>
</dbReference>
<evidence type="ECO:0000313" key="2">
    <source>
        <dbReference type="Proteomes" id="UP001596104"/>
    </source>
</evidence>
<name>A0ABW0H3R4_9HYPH</name>
<protein>
    <submittedName>
        <fullName evidence="1">Uncharacterized protein</fullName>
    </submittedName>
</protein>
<accession>A0ABW0H3R4</accession>
<dbReference type="Proteomes" id="UP001596104">
    <property type="component" value="Unassembled WGS sequence"/>
</dbReference>
<dbReference type="EMBL" id="JBHSLV010000002">
    <property type="protein sequence ID" value="MFC5391272.1"/>
    <property type="molecule type" value="Genomic_DNA"/>
</dbReference>